<dbReference type="Pfam" id="PF02016">
    <property type="entry name" value="Peptidase_S66"/>
    <property type="match status" value="1"/>
</dbReference>
<keyword evidence="2" id="KW-0378">Hydrolase</keyword>
<dbReference type="SUPFAM" id="SSF52317">
    <property type="entry name" value="Class I glutamine amidotransferase-like"/>
    <property type="match status" value="1"/>
</dbReference>
<evidence type="ECO:0000259" key="4">
    <source>
        <dbReference type="Pfam" id="PF17676"/>
    </source>
</evidence>
<dbReference type="InterPro" id="IPR040449">
    <property type="entry name" value="Peptidase_S66_N"/>
</dbReference>
<dbReference type="Gene3D" id="3.40.50.10740">
    <property type="entry name" value="Class I glutamine amidotransferase-like"/>
    <property type="match status" value="1"/>
</dbReference>
<comment type="similarity">
    <text evidence="1">Belongs to the peptidase S66 family.</text>
</comment>
<gene>
    <name evidence="5" type="ORF">PATL70BA_0214</name>
</gene>
<dbReference type="CDD" id="cd07062">
    <property type="entry name" value="Peptidase_S66_mccF_like"/>
    <property type="match status" value="1"/>
</dbReference>
<evidence type="ECO:0000313" key="6">
    <source>
        <dbReference type="Proteomes" id="UP000279029"/>
    </source>
</evidence>
<sequence length="353" mass="40800">MKKTKVKVKRLKKGSNIAVISPSNGLASVFPHIYEMGLKNLSEVFGFNMVEYPTSRMLSKDLYTNPKLRAEDIQRAFQDESIDGIICTIGGYESVRILEYLDMDIIMNHPKFIMGFSDATTFLSYFNKWGLVTFYGPSVMAGLAQMKNMDQSYEKHLKDMLLKNNKSYVYKPYKQYTNGYKDWSDPELVGQCEAFYDNENGFEFYLDDEPSEGELWGGCIEVLEFIKGTKYWPEPDFWYNKVLFFETSEEKPSPMAVGYMLRNYGIQGILNSIKGLLIARPKDYTEEEKEDLKKIVMDIMTLEFNVKDIPVVFNMDFGHTDPKLILPLGCVVRIKPKENCIELVESPYTNKNK</sequence>
<dbReference type="PIRSF" id="PIRSF028757">
    <property type="entry name" value="LD-carboxypeptidase"/>
    <property type="match status" value="1"/>
</dbReference>
<dbReference type="PANTHER" id="PTHR30237">
    <property type="entry name" value="MURAMOYLTETRAPEPTIDE CARBOXYPEPTIDASE"/>
    <property type="match status" value="1"/>
</dbReference>
<name>A0A3P7PAW1_9FIRM</name>
<dbReference type="EMBL" id="LR130778">
    <property type="protein sequence ID" value="VDN46058.1"/>
    <property type="molecule type" value="Genomic_DNA"/>
</dbReference>
<dbReference type="OrthoDB" id="9807329at2"/>
<dbReference type="AlphaFoldDB" id="A0A3P7PAW1"/>
<dbReference type="RefSeq" id="WP_125135630.1">
    <property type="nucleotide sequence ID" value="NZ_LR130778.1"/>
</dbReference>
<dbReference type="InterPro" id="IPR027461">
    <property type="entry name" value="Carboxypeptidase_A_C_sf"/>
</dbReference>
<accession>A0A3P7PAW1</accession>
<dbReference type="GO" id="GO:0004180">
    <property type="term" value="F:carboxypeptidase activity"/>
    <property type="evidence" value="ECO:0007669"/>
    <property type="project" value="UniProtKB-KW"/>
</dbReference>
<organism evidence="5 6">
    <name type="scientific">Petrocella atlantisensis</name>
    <dbReference type="NCBI Taxonomy" id="2173034"/>
    <lineage>
        <taxon>Bacteria</taxon>
        <taxon>Bacillati</taxon>
        <taxon>Bacillota</taxon>
        <taxon>Clostridia</taxon>
        <taxon>Lachnospirales</taxon>
        <taxon>Vallitaleaceae</taxon>
        <taxon>Petrocella</taxon>
    </lineage>
</organism>
<protein>
    <submittedName>
        <fullName evidence="5">LD-carboxypeptidase</fullName>
    </submittedName>
</protein>
<keyword evidence="6" id="KW-1185">Reference proteome</keyword>
<keyword evidence="5" id="KW-0645">Protease</keyword>
<dbReference type="PANTHER" id="PTHR30237:SF4">
    <property type="entry name" value="LD-CARBOXYPEPTIDASE C-TERMINAL DOMAIN-CONTAINING PROTEIN"/>
    <property type="match status" value="1"/>
</dbReference>
<proteinExistence type="inferred from homology"/>
<dbReference type="InterPro" id="IPR003507">
    <property type="entry name" value="S66_fam"/>
</dbReference>
<dbReference type="SUPFAM" id="SSF141986">
    <property type="entry name" value="LD-carboxypeptidase A C-terminal domain-like"/>
    <property type="match status" value="1"/>
</dbReference>
<feature type="domain" description="LD-carboxypeptidase C-terminal" evidence="4">
    <location>
        <begin position="212"/>
        <end position="334"/>
    </location>
</feature>
<dbReference type="Gene3D" id="3.50.30.60">
    <property type="entry name" value="LD-carboxypeptidase A C-terminal domain-like"/>
    <property type="match status" value="1"/>
</dbReference>
<evidence type="ECO:0000256" key="2">
    <source>
        <dbReference type="ARBA" id="ARBA00022801"/>
    </source>
</evidence>
<evidence type="ECO:0000259" key="3">
    <source>
        <dbReference type="Pfam" id="PF02016"/>
    </source>
</evidence>
<dbReference type="Proteomes" id="UP000279029">
    <property type="component" value="Chromosome"/>
</dbReference>
<dbReference type="InterPro" id="IPR029062">
    <property type="entry name" value="Class_I_gatase-like"/>
</dbReference>
<dbReference type="KEGG" id="cbar:PATL70BA_0214"/>
<evidence type="ECO:0000313" key="5">
    <source>
        <dbReference type="EMBL" id="VDN46058.1"/>
    </source>
</evidence>
<reference evidence="5 6" key="1">
    <citation type="submission" date="2018-09" db="EMBL/GenBank/DDBJ databases">
        <authorList>
            <person name="Postec A."/>
        </authorList>
    </citation>
    <scope>NUCLEOTIDE SEQUENCE [LARGE SCALE GENOMIC DNA]</scope>
    <source>
        <strain evidence="5">70B-A</strain>
    </source>
</reference>
<keyword evidence="5" id="KW-0121">Carboxypeptidase</keyword>
<feature type="domain" description="LD-carboxypeptidase N-terminal" evidence="3">
    <location>
        <begin position="17"/>
        <end position="136"/>
    </location>
</feature>
<dbReference type="InterPro" id="IPR027478">
    <property type="entry name" value="LdcA_N"/>
</dbReference>
<dbReference type="Pfam" id="PF17676">
    <property type="entry name" value="Peptidase_S66C"/>
    <property type="match status" value="1"/>
</dbReference>
<dbReference type="InterPro" id="IPR040921">
    <property type="entry name" value="Peptidase_S66C"/>
</dbReference>
<evidence type="ECO:0000256" key="1">
    <source>
        <dbReference type="ARBA" id="ARBA00010233"/>
    </source>
</evidence>